<feature type="chain" id="PRO_5008903374" evidence="1">
    <location>
        <begin position="22"/>
        <end position="96"/>
    </location>
</feature>
<evidence type="ECO:0000256" key="1">
    <source>
        <dbReference type="SAM" id="SignalP"/>
    </source>
</evidence>
<comment type="caution">
    <text evidence="2">The sequence shown here is derived from an EMBL/GenBank/DDBJ whole genome shotgun (WGS) entry which is preliminary data.</text>
</comment>
<keyword evidence="3" id="KW-1185">Reference proteome</keyword>
<organism evidence="2 3">
    <name type="scientific">Orchesella cincta</name>
    <name type="common">Springtail</name>
    <name type="synonym">Podura cincta</name>
    <dbReference type="NCBI Taxonomy" id="48709"/>
    <lineage>
        <taxon>Eukaryota</taxon>
        <taxon>Metazoa</taxon>
        <taxon>Ecdysozoa</taxon>
        <taxon>Arthropoda</taxon>
        <taxon>Hexapoda</taxon>
        <taxon>Collembola</taxon>
        <taxon>Entomobryomorpha</taxon>
        <taxon>Entomobryoidea</taxon>
        <taxon>Orchesellidae</taxon>
        <taxon>Orchesellinae</taxon>
        <taxon>Orchesella</taxon>
    </lineage>
</organism>
<gene>
    <name evidence="2" type="ORF">Ocin01_19854</name>
</gene>
<dbReference type="Proteomes" id="UP000094527">
    <property type="component" value="Unassembled WGS sequence"/>
</dbReference>
<accession>A0A1D2M1J2</accession>
<keyword evidence="1" id="KW-0732">Signal</keyword>
<protein>
    <submittedName>
        <fullName evidence="2">Uncharacterized protein</fullName>
    </submittedName>
</protein>
<dbReference type="InterPro" id="IPR023296">
    <property type="entry name" value="Glyco_hydro_beta-prop_sf"/>
</dbReference>
<evidence type="ECO:0000313" key="3">
    <source>
        <dbReference type="Proteomes" id="UP000094527"/>
    </source>
</evidence>
<feature type="non-terminal residue" evidence="2">
    <location>
        <position position="96"/>
    </location>
</feature>
<name>A0A1D2M1J2_ORCCI</name>
<proteinExistence type="predicted"/>
<evidence type="ECO:0000313" key="2">
    <source>
        <dbReference type="EMBL" id="ODM86828.1"/>
    </source>
</evidence>
<feature type="signal peptide" evidence="1">
    <location>
        <begin position="1"/>
        <end position="21"/>
    </location>
</feature>
<dbReference type="EMBL" id="LJIJ01007062">
    <property type="protein sequence ID" value="ODM86828.1"/>
    <property type="molecule type" value="Genomic_DNA"/>
</dbReference>
<dbReference type="Gene3D" id="2.115.10.20">
    <property type="entry name" value="Glycosyl hydrolase domain, family 43"/>
    <property type="match status" value="1"/>
</dbReference>
<sequence length="96" mass="10767">MAKSLYLLALAFIASSEVVYGIEEWTIGNFTKQDAVNPVMGPRDNTTFLCSVRQEIVNWEKKDVFNPTALVRDAGTSDDLINWTPVVDPNEESEDE</sequence>
<reference evidence="2 3" key="1">
    <citation type="journal article" date="2016" name="Genome Biol. Evol.">
        <title>Gene Family Evolution Reflects Adaptation to Soil Environmental Stressors in the Genome of the Collembolan Orchesella cincta.</title>
        <authorList>
            <person name="Faddeeva-Vakhrusheva A."/>
            <person name="Derks M.F."/>
            <person name="Anvar S.Y."/>
            <person name="Agamennone V."/>
            <person name="Suring W."/>
            <person name="Smit S."/>
            <person name="van Straalen N.M."/>
            <person name="Roelofs D."/>
        </authorList>
    </citation>
    <scope>NUCLEOTIDE SEQUENCE [LARGE SCALE GENOMIC DNA]</scope>
    <source>
        <tissue evidence="2">Mixed pool</tissue>
    </source>
</reference>
<dbReference type="AlphaFoldDB" id="A0A1D2M1J2"/>